<evidence type="ECO:0000256" key="3">
    <source>
        <dbReference type="ARBA" id="ARBA00022664"/>
    </source>
</evidence>
<dbReference type="PaxDb" id="3218-PP1S74_43V6.1"/>
<feature type="compositionally biased region" description="Low complexity" evidence="9">
    <location>
        <begin position="280"/>
        <end position="289"/>
    </location>
</feature>
<dbReference type="GeneID" id="112280129"/>
<dbReference type="AlphaFoldDB" id="A0A2K1KTW0"/>
<evidence type="ECO:0000313" key="11">
    <source>
        <dbReference type="EMBL" id="PNR57209.1"/>
    </source>
</evidence>
<name>A0A2K1KTW0_PHYPA</name>
<keyword evidence="3" id="KW-0507">mRNA processing</keyword>
<feature type="region of interest" description="Disordered" evidence="9">
    <location>
        <begin position="551"/>
        <end position="585"/>
    </location>
</feature>
<keyword evidence="7" id="KW-0539">Nucleus</keyword>
<dbReference type="Pfam" id="PF12542">
    <property type="entry name" value="CWC25"/>
    <property type="match status" value="1"/>
</dbReference>
<feature type="compositionally biased region" description="Basic and acidic residues" evidence="9">
    <location>
        <begin position="297"/>
        <end position="315"/>
    </location>
</feature>
<accession>A0A2K1KTW0</accession>
<keyword evidence="6" id="KW-0508">mRNA splicing</keyword>
<feature type="compositionally biased region" description="Basic and acidic residues" evidence="9">
    <location>
        <begin position="427"/>
        <end position="446"/>
    </location>
</feature>
<evidence type="ECO:0000256" key="9">
    <source>
        <dbReference type="SAM" id="MobiDB-lite"/>
    </source>
</evidence>
<evidence type="ECO:0000313" key="13">
    <source>
        <dbReference type="Proteomes" id="UP000006727"/>
    </source>
</evidence>
<dbReference type="GO" id="GO:0005684">
    <property type="term" value="C:U2-type spliceosomal complex"/>
    <property type="evidence" value="ECO:0000318"/>
    <property type="project" value="GO_Central"/>
</dbReference>
<feature type="region of interest" description="Disordered" evidence="9">
    <location>
        <begin position="166"/>
        <end position="536"/>
    </location>
</feature>
<dbReference type="EnsemblPlants" id="Pp3c3_9980V3.1">
    <property type="protein sequence ID" value="Pp3c3_9980V3.1"/>
    <property type="gene ID" value="Pp3c3_9980"/>
</dbReference>
<evidence type="ECO:0000313" key="12">
    <source>
        <dbReference type="EnsemblPlants" id="Pp3c3_9980V3.1"/>
    </source>
</evidence>
<dbReference type="Proteomes" id="UP000006727">
    <property type="component" value="Chromosome 3"/>
</dbReference>
<evidence type="ECO:0000256" key="4">
    <source>
        <dbReference type="ARBA" id="ARBA00022728"/>
    </source>
</evidence>
<evidence type="ECO:0000256" key="8">
    <source>
        <dbReference type="SAM" id="Coils"/>
    </source>
</evidence>
<organism evidence="11">
    <name type="scientific">Physcomitrium patens</name>
    <name type="common">Spreading-leaved earth moss</name>
    <name type="synonym">Physcomitrella patens</name>
    <dbReference type="NCBI Taxonomy" id="3218"/>
    <lineage>
        <taxon>Eukaryota</taxon>
        <taxon>Viridiplantae</taxon>
        <taxon>Streptophyta</taxon>
        <taxon>Embryophyta</taxon>
        <taxon>Bryophyta</taxon>
        <taxon>Bryophytina</taxon>
        <taxon>Bryopsida</taxon>
        <taxon>Funariidae</taxon>
        <taxon>Funariales</taxon>
        <taxon>Funariaceae</taxon>
        <taxon>Physcomitrium</taxon>
    </lineage>
</organism>
<evidence type="ECO:0000256" key="5">
    <source>
        <dbReference type="ARBA" id="ARBA00023054"/>
    </source>
</evidence>
<dbReference type="FunCoup" id="A0A2K1KTW0">
    <property type="interactions" value="1487"/>
</dbReference>
<reference evidence="11 13" key="2">
    <citation type="journal article" date="2018" name="Plant J.">
        <title>The Physcomitrella patens chromosome-scale assembly reveals moss genome structure and evolution.</title>
        <authorList>
            <person name="Lang D."/>
            <person name="Ullrich K.K."/>
            <person name="Murat F."/>
            <person name="Fuchs J."/>
            <person name="Jenkins J."/>
            <person name="Haas F.B."/>
            <person name="Piednoel M."/>
            <person name="Gundlach H."/>
            <person name="Van Bel M."/>
            <person name="Meyberg R."/>
            <person name="Vives C."/>
            <person name="Morata J."/>
            <person name="Symeonidi A."/>
            <person name="Hiss M."/>
            <person name="Muchero W."/>
            <person name="Kamisugi Y."/>
            <person name="Saleh O."/>
            <person name="Blanc G."/>
            <person name="Decker E.L."/>
            <person name="van Gessel N."/>
            <person name="Grimwood J."/>
            <person name="Hayes R.D."/>
            <person name="Graham S.W."/>
            <person name="Gunter L.E."/>
            <person name="McDaniel S.F."/>
            <person name="Hoernstein S.N.W."/>
            <person name="Larsson A."/>
            <person name="Li F.W."/>
            <person name="Perroud P.F."/>
            <person name="Phillips J."/>
            <person name="Ranjan P."/>
            <person name="Rokshar D.S."/>
            <person name="Rothfels C.J."/>
            <person name="Schneider L."/>
            <person name="Shu S."/>
            <person name="Stevenson D.W."/>
            <person name="Thummler F."/>
            <person name="Tillich M."/>
            <person name="Villarreal Aguilar J.C."/>
            <person name="Widiez T."/>
            <person name="Wong G.K."/>
            <person name="Wymore A."/>
            <person name="Zhang Y."/>
            <person name="Zimmer A.D."/>
            <person name="Quatrano R.S."/>
            <person name="Mayer K.F.X."/>
            <person name="Goodstein D."/>
            <person name="Casacuberta J.M."/>
            <person name="Vandepoele K."/>
            <person name="Reski R."/>
            <person name="Cuming A.C."/>
            <person name="Tuskan G.A."/>
            <person name="Maumus F."/>
            <person name="Salse J."/>
            <person name="Schmutz J."/>
            <person name="Rensing S.A."/>
        </authorList>
    </citation>
    <scope>NUCLEOTIDE SEQUENCE [LARGE SCALE GENOMIC DNA]</scope>
    <source>
        <strain evidence="12 13">cv. Gransden 2004</strain>
    </source>
</reference>
<feature type="compositionally biased region" description="Basic residues" evidence="9">
    <location>
        <begin position="316"/>
        <end position="337"/>
    </location>
</feature>
<feature type="compositionally biased region" description="Basic and acidic residues" evidence="9">
    <location>
        <begin position="467"/>
        <end position="523"/>
    </location>
</feature>
<feature type="compositionally biased region" description="Low complexity" evidence="9">
    <location>
        <begin position="390"/>
        <end position="400"/>
    </location>
</feature>
<feature type="compositionally biased region" description="Basic and acidic residues" evidence="9">
    <location>
        <begin position="402"/>
        <end position="416"/>
    </location>
</feature>
<reference evidence="12" key="3">
    <citation type="submission" date="2020-12" db="UniProtKB">
        <authorList>
            <consortium name="EnsemblPlants"/>
        </authorList>
    </citation>
    <scope>IDENTIFICATION</scope>
</reference>
<evidence type="ECO:0000256" key="1">
    <source>
        <dbReference type="ARBA" id="ARBA00004123"/>
    </source>
</evidence>
<evidence type="ECO:0000259" key="10">
    <source>
        <dbReference type="SMART" id="SM01083"/>
    </source>
</evidence>
<feature type="domain" description="CBF1-interacting co-repressor CIR N-terminal" evidence="10">
    <location>
        <begin position="10"/>
        <end position="46"/>
    </location>
</feature>
<feature type="compositionally biased region" description="Basic and acidic residues" evidence="9">
    <location>
        <begin position="338"/>
        <end position="384"/>
    </location>
</feature>
<comment type="similarity">
    <text evidence="2">Belongs to the CWC25 family.</text>
</comment>
<reference evidence="11 13" key="1">
    <citation type="journal article" date="2008" name="Science">
        <title>The Physcomitrella genome reveals evolutionary insights into the conquest of land by plants.</title>
        <authorList>
            <person name="Rensing S."/>
            <person name="Lang D."/>
            <person name="Zimmer A."/>
            <person name="Terry A."/>
            <person name="Salamov A."/>
            <person name="Shapiro H."/>
            <person name="Nishiyama T."/>
            <person name="Perroud P.-F."/>
            <person name="Lindquist E."/>
            <person name="Kamisugi Y."/>
            <person name="Tanahashi T."/>
            <person name="Sakakibara K."/>
            <person name="Fujita T."/>
            <person name="Oishi K."/>
            <person name="Shin-I T."/>
            <person name="Kuroki Y."/>
            <person name="Toyoda A."/>
            <person name="Suzuki Y."/>
            <person name="Hashimoto A."/>
            <person name="Yamaguchi K."/>
            <person name="Sugano A."/>
            <person name="Kohara Y."/>
            <person name="Fujiyama A."/>
            <person name="Anterola A."/>
            <person name="Aoki S."/>
            <person name="Ashton N."/>
            <person name="Barbazuk W.B."/>
            <person name="Barker E."/>
            <person name="Bennetzen J."/>
            <person name="Bezanilla M."/>
            <person name="Blankenship R."/>
            <person name="Cho S.H."/>
            <person name="Dutcher S."/>
            <person name="Estelle M."/>
            <person name="Fawcett J.A."/>
            <person name="Gundlach H."/>
            <person name="Hanada K."/>
            <person name="Heyl A."/>
            <person name="Hicks K.A."/>
            <person name="Hugh J."/>
            <person name="Lohr M."/>
            <person name="Mayer K."/>
            <person name="Melkozernov A."/>
            <person name="Murata T."/>
            <person name="Nelson D."/>
            <person name="Pils B."/>
            <person name="Prigge M."/>
            <person name="Reiss B."/>
            <person name="Renner T."/>
            <person name="Rombauts S."/>
            <person name="Rushton P."/>
            <person name="Sanderfoot A."/>
            <person name="Schween G."/>
            <person name="Shiu S.-H."/>
            <person name="Stueber K."/>
            <person name="Theodoulou F.L."/>
            <person name="Tu H."/>
            <person name="Van de Peer Y."/>
            <person name="Verrier P.J."/>
            <person name="Waters E."/>
            <person name="Wood A."/>
            <person name="Yang L."/>
            <person name="Cove D."/>
            <person name="Cuming A."/>
            <person name="Hasebe M."/>
            <person name="Lucas S."/>
            <person name="Mishler D.B."/>
            <person name="Reski R."/>
            <person name="Grigoriev I."/>
            <person name="Quatrano R.S."/>
            <person name="Boore J.L."/>
        </authorList>
    </citation>
    <scope>NUCLEOTIDE SEQUENCE [LARGE SCALE GENOMIC DNA]</scope>
    <source>
        <strain evidence="12 13">cv. Gransden 2004</strain>
    </source>
</reference>
<dbReference type="RefSeq" id="XP_024370988.1">
    <property type="nucleotide sequence ID" value="XM_024515220.2"/>
</dbReference>
<dbReference type="OMA" id="DIHIARW"/>
<dbReference type="PANTHER" id="PTHR16196:SF0">
    <property type="entry name" value="PRE-MRNA-SPLICING FACTOR CWC25 HOMOLOG"/>
    <property type="match status" value="1"/>
</dbReference>
<feature type="compositionally biased region" description="Basic residues" evidence="9">
    <location>
        <begin position="447"/>
        <end position="457"/>
    </location>
</feature>
<proteinExistence type="inferred from homology"/>
<dbReference type="OrthoDB" id="21123at2759"/>
<feature type="coiled-coil region" evidence="8">
    <location>
        <begin position="22"/>
        <end position="53"/>
    </location>
</feature>
<dbReference type="InterPro" id="IPR019339">
    <property type="entry name" value="CIR_N_dom"/>
</dbReference>
<dbReference type="SMART" id="SM01083">
    <property type="entry name" value="Cir_N"/>
    <property type="match status" value="1"/>
</dbReference>
<dbReference type="Gramene" id="Pp3c3_9980V3.2">
    <property type="protein sequence ID" value="Pp3c3_9980V3.2"/>
    <property type="gene ID" value="Pp3c3_9980"/>
</dbReference>
<feature type="compositionally biased region" description="Basic residues" evidence="9">
    <location>
        <begin position="185"/>
        <end position="194"/>
    </location>
</feature>
<keyword evidence="5 8" id="KW-0175">Coiled coil</keyword>
<protein>
    <recommendedName>
        <fullName evidence="10">CBF1-interacting co-repressor CIR N-terminal domain-containing protein</fullName>
    </recommendedName>
</protein>
<dbReference type="EnsemblPlants" id="Pp3c3_9980V3.2">
    <property type="protein sequence ID" value="Pp3c3_9980V3.2"/>
    <property type="gene ID" value="Pp3c3_9980"/>
</dbReference>
<feature type="compositionally biased region" description="Low complexity" evidence="9">
    <location>
        <begin position="225"/>
        <end position="246"/>
    </location>
</feature>
<dbReference type="InterPro" id="IPR051376">
    <property type="entry name" value="CWC25_splicing_factor"/>
</dbReference>
<dbReference type="PANTHER" id="PTHR16196">
    <property type="entry name" value="CELL CYCLE CONTROL PROTEIN CWF25"/>
    <property type="match status" value="1"/>
</dbReference>
<evidence type="ECO:0000256" key="6">
    <source>
        <dbReference type="ARBA" id="ARBA00023187"/>
    </source>
</evidence>
<dbReference type="GO" id="GO:0000398">
    <property type="term" value="P:mRNA splicing, via spliceosome"/>
    <property type="evidence" value="ECO:0000318"/>
    <property type="project" value="GO_Central"/>
</dbReference>
<dbReference type="STRING" id="3218.A0A2K1KTW0"/>
<keyword evidence="4" id="KW-0747">Spliceosome</keyword>
<sequence length="673" mass="77692">MALKFLNKKGWHTGSLRNIETVWKAEQKHENEQKKLEELRKQIQDEREKSEFRLMQEQAGLVPKQERLEFLYDSGLQVGKVAQADEYLLGKPVEEAVQPESNVGQVAAKPGALFVEEKPASANDSWRKLHSDPLFAIRQREQEAIAKIKSNPVKMAQIKKAAELKKKLKEEKKKKRKEAKLERREKKKRKKQHRSSSEDSSDSDDPRKGRKLGHGSDADADADGGHTSRARVLSRSVSRSPTSSPVRNDRRQSPRKLISDRKSKGSEDQEFEKRTRDPSRSPSRSLTRSAAVQRSPVRRDREQRFNGSRDRDYEKRKRVPSRSPSRSRSRSPVRRVPLRKDRDPGRSSRGDFNSRDSYTREGRYGEYKDSDQRQKGSEDRDYGKGKRVQSRSLSRSPSRKSTQRDYDLDRSRRDNFASRGPYSGEGRYLEHRDSDGRLKGPEDRDHVKRKRVSHRSPSRSPSSSPVHRRDYGQSGLRRGEFDSKAPSKGDERYKELHLSDQRSKRYEDRDTKLPYTKEPERKIKSPSNGSVDDLRNTKLDAIEKRLVVEDQVVGRKDINSENVLSKPASRGRPPKPGQLSDAERAARLREMQVNADIHEEQRWQRLKRAADADAVEIKRTINDKSNEQFIADTQKSMFGSEGVSASAIEKSVKRRAHFIERSSAENERNAFRR</sequence>
<dbReference type="Pfam" id="PF10197">
    <property type="entry name" value="Cir_N"/>
    <property type="match status" value="1"/>
</dbReference>
<dbReference type="Gramene" id="Pp3c3_9980V3.1">
    <property type="protein sequence ID" value="Pp3c3_9980V3.1"/>
    <property type="gene ID" value="Pp3c3_9980"/>
</dbReference>
<keyword evidence="13" id="KW-1185">Reference proteome</keyword>
<dbReference type="InterPro" id="IPR022209">
    <property type="entry name" value="CWC25"/>
</dbReference>
<evidence type="ECO:0000256" key="2">
    <source>
        <dbReference type="ARBA" id="ARBA00006695"/>
    </source>
</evidence>
<feature type="compositionally biased region" description="Basic and acidic residues" evidence="9">
    <location>
        <begin position="247"/>
        <end position="279"/>
    </location>
</feature>
<dbReference type="KEGG" id="ppp:112280129"/>
<gene>
    <name evidence="12" type="primary">LOC112280129</name>
    <name evidence="11" type="ORF">PHYPA_004202</name>
</gene>
<dbReference type="EMBL" id="ABEU02000003">
    <property type="protein sequence ID" value="PNR57209.1"/>
    <property type="molecule type" value="Genomic_DNA"/>
</dbReference>
<evidence type="ECO:0000256" key="7">
    <source>
        <dbReference type="ARBA" id="ARBA00023242"/>
    </source>
</evidence>
<comment type="subcellular location">
    <subcellularLocation>
        <location evidence="1">Nucleus</location>
    </subcellularLocation>
</comment>